<dbReference type="Proteomes" id="UP000233564">
    <property type="component" value="Unassembled WGS sequence"/>
</dbReference>
<gene>
    <name evidence="2" type="ORF">CIB54_09755</name>
</gene>
<protein>
    <submittedName>
        <fullName evidence="2">Uncharacterized protein</fullName>
    </submittedName>
</protein>
<sequence>MVSGINHSLSSFQYPPLLQDDAASQRTKRSIDPISTQRNAVEPEGMAANDRSKNRGGGLDGLGRGNVL</sequence>
<comment type="caution">
    <text evidence="2">The sequence shown here is derived from an EMBL/GenBank/DDBJ whole genome shotgun (WGS) entry which is preliminary data.</text>
</comment>
<evidence type="ECO:0000313" key="3">
    <source>
        <dbReference type="Proteomes" id="UP000233564"/>
    </source>
</evidence>
<evidence type="ECO:0000313" key="2">
    <source>
        <dbReference type="EMBL" id="PKH22484.1"/>
    </source>
</evidence>
<reference evidence="2 3" key="1">
    <citation type="submission" date="2017-08" db="EMBL/GenBank/DDBJ databases">
        <authorList>
            <person name="de Groot N.N."/>
        </authorList>
    </citation>
    <scope>NUCLEOTIDE SEQUENCE [LARGE SCALE GENOMIC DNA]</scope>
    <source>
        <strain evidence="2 3">PfR 37</strain>
    </source>
</reference>
<proteinExistence type="predicted"/>
<evidence type="ECO:0000256" key="1">
    <source>
        <dbReference type="SAM" id="MobiDB-lite"/>
    </source>
</evidence>
<dbReference type="EMBL" id="NVXX01000012">
    <property type="protein sequence ID" value="PKH22484.1"/>
    <property type="molecule type" value="Genomic_DNA"/>
</dbReference>
<feature type="compositionally biased region" description="Gly residues" evidence="1">
    <location>
        <begin position="55"/>
        <end position="68"/>
    </location>
</feature>
<feature type="region of interest" description="Disordered" evidence="1">
    <location>
        <begin position="1"/>
        <end position="68"/>
    </location>
</feature>
<organism evidence="2 3">
    <name type="scientific">Pseudomonas fluorescens</name>
    <dbReference type="NCBI Taxonomy" id="294"/>
    <lineage>
        <taxon>Bacteria</taxon>
        <taxon>Pseudomonadati</taxon>
        <taxon>Pseudomonadota</taxon>
        <taxon>Gammaproteobacteria</taxon>
        <taxon>Pseudomonadales</taxon>
        <taxon>Pseudomonadaceae</taxon>
        <taxon>Pseudomonas</taxon>
    </lineage>
</organism>
<name>A0A2N1E8Z8_PSEFL</name>
<feature type="compositionally biased region" description="Polar residues" evidence="1">
    <location>
        <begin position="1"/>
        <end position="13"/>
    </location>
</feature>
<dbReference type="RefSeq" id="WP_101219679.1">
    <property type="nucleotide sequence ID" value="NZ_KZ477992.1"/>
</dbReference>
<dbReference type="AlphaFoldDB" id="A0A2N1E8Z8"/>
<accession>A0A2N1E8Z8</accession>